<gene>
    <name evidence="3" type="ORF">V2S66_15515</name>
</gene>
<keyword evidence="4" id="KW-1185">Reference proteome</keyword>
<dbReference type="RefSeq" id="WP_330795722.1">
    <property type="nucleotide sequence ID" value="NZ_JAZEWV010000010.1"/>
</dbReference>
<sequence>MKVRELAVPGALEFTPDAHEDHRGSFLELLRREWWTEATGRELSVAQVNCTVNRRNVVRGVHFTRLAGQAKFVCCLGGALVDVIADLREGSPAFGTHDSVLLDTETFRVVFLPEGVGHGVASLTENASAFYLCSATYDPDNEFGVHPLDPELGVDWRAMLGGAEPILSARDSGAPSLAEVRRQGLLTRYEECEAYYRATGVVAGSGRRTGPGEER</sequence>
<keyword evidence="2" id="KW-0413">Isomerase</keyword>
<dbReference type="Gene3D" id="2.60.120.10">
    <property type="entry name" value="Jelly Rolls"/>
    <property type="match status" value="1"/>
</dbReference>
<dbReference type="Proteomes" id="UP001344658">
    <property type="component" value="Unassembled WGS sequence"/>
</dbReference>
<dbReference type="PANTHER" id="PTHR21047:SF2">
    <property type="entry name" value="THYMIDINE DIPHOSPHO-4-KETO-RHAMNOSE 3,5-EPIMERASE"/>
    <property type="match status" value="1"/>
</dbReference>
<dbReference type="EMBL" id="JAZEWV010000010">
    <property type="protein sequence ID" value="MEE4543374.1"/>
    <property type="molecule type" value="Genomic_DNA"/>
</dbReference>
<dbReference type="InterPro" id="IPR014710">
    <property type="entry name" value="RmlC-like_jellyroll"/>
</dbReference>
<dbReference type="PANTHER" id="PTHR21047">
    <property type="entry name" value="DTDP-6-DEOXY-D-GLUCOSE-3,5 EPIMERASE"/>
    <property type="match status" value="1"/>
</dbReference>
<dbReference type="Pfam" id="PF00908">
    <property type="entry name" value="dTDP_sugar_isom"/>
    <property type="match status" value="1"/>
</dbReference>
<comment type="caution">
    <text evidence="3">The sequence shown here is derived from an EMBL/GenBank/DDBJ whole genome shotgun (WGS) entry which is preliminary data.</text>
</comment>
<dbReference type="SUPFAM" id="SSF51182">
    <property type="entry name" value="RmlC-like cupins"/>
    <property type="match status" value="1"/>
</dbReference>
<evidence type="ECO:0000256" key="2">
    <source>
        <dbReference type="ARBA" id="ARBA00023235"/>
    </source>
</evidence>
<protein>
    <submittedName>
        <fullName evidence="3">dTDP-4-dehydrorhamnose 3,5-epimerase family protein</fullName>
    </submittedName>
</protein>
<comment type="similarity">
    <text evidence="1">Belongs to the dTDP-4-dehydrorhamnose 3,5-epimerase family.</text>
</comment>
<evidence type="ECO:0000256" key="1">
    <source>
        <dbReference type="ARBA" id="ARBA00010154"/>
    </source>
</evidence>
<dbReference type="CDD" id="cd00438">
    <property type="entry name" value="cupin_RmlC"/>
    <property type="match status" value="1"/>
</dbReference>
<dbReference type="InterPro" id="IPR000888">
    <property type="entry name" value="RmlC-like"/>
</dbReference>
<evidence type="ECO:0000313" key="3">
    <source>
        <dbReference type="EMBL" id="MEE4543374.1"/>
    </source>
</evidence>
<organism evidence="3 4">
    <name type="scientific">Actinacidiphila polyblastidii</name>
    <dbReference type="NCBI Taxonomy" id="3110430"/>
    <lineage>
        <taxon>Bacteria</taxon>
        <taxon>Bacillati</taxon>
        <taxon>Actinomycetota</taxon>
        <taxon>Actinomycetes</taxon>
        <taxon>Kitasatosporales</taxon>
        <taxon>Streptomycetaceae</taxon>
        <taxon>Actinacidiphila</taxon>
    </lineage>
</organism>
<evidence type="ECO:0000313" key="4">
    <source>
        <dbReference type="Proteomes" id="UP001344658"/>
    </source>
</evidence>
<accession>A0ABU7PC50</accession>
<dbReference type="InterPro" id="IPR011051">
    <property type="entry name" value="RmlC_Cupin_sf"/>
</dbReference>
<proteinExistence type="inferred from homology"/>
<reference evidence="3 4" key="1">
    <citation type="submission" date="2023-12" db="EMBL/GenBank/DDBJ databases">
        <title>Streptomyces sp. V4-01.</title>
        <authorList>
            <person name="Somphong A."/>
            <person name="Phongsopitanun W."/>
        </authorList>
    </citation>
    <scope>NUCLEOTIDE SEQUENCE [LARGE SCALE GENOMIC DNA]</scope>
    <source>
        <strain evidence="3 4">V4-01</strain>
    </source>
</reference>
<name>A0ABU7PC50_9ACTN</name>